<gene>
    <name evidence="6" type="ORF">SAMN05216225_100785</name>
</gene>
<proteinExistence type="inferred from homology"/>
<evidence type="ECO:0000256" key="3">
    <source>
        <dbReference type="ARBA" id="ARBA00022741"/>
    </source>
</evidence>
<evidence type="ECO:0000256" key="1">
    <source>
        <dbReference type="ARBA" id="ARBA00005417"/>
    </source>
</evidence>
<dbReference type="CDD" id="cd03235">
    <property type="entry name" value="ABC_Metallic_Cations"/>
    <property type="match status" value="1"/>
</dbReference>
<dbReference type="Gene3D" id="3.40.50.300">
    <property type="entry name" value="P-loop containing nucleotide triphosphate hydrolases"/>
    <property type="match status" value="1"/>
</dbReference>
<dbReference type="GO" id="GO:0016887">
    <property type="term" value="F:ATP hydrolysis activity"/>
    <property type="evidence" value="ECO:0007669"/>
    <property type="project" value="InterPro"/>
</dbReference>
<dbReference type="RefSeq" id="WP_072888824.1">
    <property type="nucleotide sequence ID" value="NZ_FQVW01000007.1"/>
</dbReference>
<evidence type="ECO:0000259" key="5">
    <source>
        <dbReference type="PROSITE" id="PS50893"/>
    </source>
</evidence>
<keyword evidence="7" id="KW-1185">Reference proteome</keyword>
<dbReference type="InterPro" id="IPR017871">
    <property type="entry name" value="ABC_transporter-like_CS"/>
</dbReference>
<accession>A0A1M5F7B9</accession>
<keyword evidence="3" id="KW-0547">Nucleotide-binding</keyword>
<name>A0A1M5F7B9_9BACI</name>
<reference evidence="6 7" key="1">
    <citation type="submission" date="2016-11" db="EMBL/GenBank/DDBJ databases">
        <authorList>
            <person name="Jaros S."/>
            <person name="Januszkiewicz K."/>
            <person name="Wedrychowicz H."/>
        </authorList>
    </citation>
    <scope>NUCLEOTIDE SEQUENCE [LARGE SCALE GENOMIC DNA]</scope>
    <source>
        <strain evidence="6 7">IBRC-M 10683</strain>
    </source>
</reference>
<evidence type="ECO:0000313" key="7">
    <source>
        <dbReference type="Proteomes" id="UP000183988"/>
    </source>
</evidence>
<keyword evidence="2" id="KW-0813">Transport</keyword>
<protein>
    <submittedName>
        <fullName evidence="6">Zinc transport system ATP-binding protein</fullName>
    </submittedName>
</protein>
<dbReference type="Pfam" id="PF00005">
    <property type="entry name" value="ABC_tran"/>
    <property type="match status" value="1"/>
</dbReference>
<evidence type="ECO:0000256" key="2">
    <source>
        <dbReference type="ARBA" id="ARBA00022448"/>
    </source>
</evidence>
<dbReference type="InterPro" id="IPR027417">
    <property type="entry name" value="P-loop_NTPase"/>
</dbReference>
<dbReference type="InterPro" id="IPR003593">
    <property type="entry name" value="AAA+_ATPase"/>
</dbReference>
<dbReference type="FunFam" id="3.40.50.300:FF:000134">
    <property type="entry name" value="Iron-enterobactin ABC transporter ATP-binding protein"/>
    <property type="match status" value="1"/>
</dbReference>
<dbReference type="PROSITE" id="PS50893">
    <property type="entry name" value="ABC_TRANSPORTER_2"/>
    <property type="match status" value="1"/>
</dbReference>
<dbReference type="Proteomes" id="UP000183988">
    <property type="component" value="Unassembled WGS sequence"/>
</dbReference>
<dbReference type="PANTHER" id="PTHR42734">
    <property type="entry name" value="METAL TRANSPORT SYSTEM ATP-BINDING PROTEIN TM_0124-RELATED"/>
    <property type="match status" value="1"/>
</dbReference>
<dbReference type="STRING" id="930117.SAMN05216225_100785"/>
<keyword evidence="4 6" id="KW-0067">ATP-binding</keyword>
<dbReference type="PROSITE" id="PS00211">
    <property type="entry name" value="ABC_TRANSPORTER_1"/>
    <property type="match status" value="1"/>
</dbReference>
<dbReference type="InterPro" id="IPR050153">
    <property type="entry name" value="Metal_Ion_Import_ABC"/>
</dbReference>
<dbReference type="GO" id="GO:0005524">
    <property type="term" value="F:ATP binding"/>
    <property type="evidence" value="ECO:0007669"/>
    <property type="project" value="UniProtKB-KW"/>
</dbReference>
<dbReference type="AlphaFoldDB" id="A0A1M5F7B9"/>
<dbReference type="InterPro" id="IPR003439">
    <property type="entry name" value="ABC_transporter-like_ATP-bd"/>
</dbReference>
<sequence>MNEPIIRMKNINYSYDQRLVLDNVDFELPKGSFLGLIGPNGGGKTTLIKLILGLNKPDAGTIQLFGQPIEKFKDWNKIGFVSQKANSFNKGFPATVFEVVSMGLTAKIGYFKFLNRSHRSKVLHAIDLVGMSEYAYENVGNLSGGQQQRVFIARSLVSNPELLILDEPTVGVDTENVKRFYELLLDLNVNQNITLLLVTHDTGIMTEHATDIACINKSLHFHGKPEAYHELNANDLSKIYGHPVSLVTHDH</sequence>
<dbReference type="PANTHER" id="PTHR42734:SF17">
    <property type="entry name" value="METAL TRANSPORT SYSTEM ATP-BINDING PROTEIN TM_0124-RELATED"/>
    <property type="match status" value="1"/>
</dbReference>
<dbReference type="SMART" id="SM00382">
    <property type="entry name" value="AAA"/>
    <property type="match status" value="1"/>
</dbReference>
<evidence type="ECO:0000256" key="4">
    <source>
        <dbReference type="ARBA" id="ARBA00022840"/>
    </source>
</evidence>
<dbReference type="SUPFAM" id="SSF52540">
    <property type="entry name" value="P-loop containing nucleoside triphosphate hydrolases"/>
    <property type="match status" value="1"/>
</dbReference>
<organism evidence="6 7">
    <name type="scientific">Ornithinibacillus halophilus</name>
    <dbReference type="NCBI Taxonomy" id="930117"/>
    <lineage>
        <taxon>Bacteria</taxon>
        <taxon>Bacillati</taxon>
        <taxon>Bacillota</taxon>
        <taxon>Bacilli</taxon>
        <taxon>Bacillales</taxon>
        <taxon>Bacillaceae</taxon>
        <taxon>Ornithinibacillus</taxon>
    </lineage>
</organism>
<evidence type="ECO:0000313" key="6">
    <source>
        <dbReference type="EMBL" id="SHF87409.1"/>
    </source>
</evidence>
<dbReference type="OrthoDB" id="9789994at2"/>
<feature type="domain" description="ABC transporter" evidence="5">
    <location>
        <begin position="6"/>
        <end position="241"/>
    </location>
</feature>
<comment type="similarity">
    <text evidence="1">Belongs to the ABC transporter superfamily.</text>
</comment>
<dbReference type="EMBL" id="FQVW01000007">
    <property type="protein sequence ID" value="SHF87409.1"/>
    <property type="molecule type" value="Genomic_DNA"/>
</dbReference>